<dbReference type="PANTHER" id="PTHR46453:SF3">
    <property type="entry name" value="MYND-TYPE ZINC FINGER-CONTAINING CHROMATIN READER ZMYND8"/>
    <property type="match status" value="1"/>
</dbReference>
<feature type="compositionally biased region" description="Basic residues" evidence="6">
    <location>
        <begin position="432"/>
        <end position="444"/>
    </location>
</feature>
<dbReference type="InterPro" id="IPR001487">
    <property type="entry name" value="Bromodomain"/>
</dbReference>
<evidence type="ECO:0000259" key="7">
    <source>
        <dbReference type="PROSITE" id="PS50014"/>
    </source>
</evidence>
<sequence>MTMLTIEQLSYLLKFAIQKMKQPGIDAFQKPVPLEQYPGYAEYIIHPMDLCTLEKNAEKKMYGCTEVFLADTKWILHNCIIYNRAHPPALTLQMQLSSVDIGQDLCRQTRPKRFNIYTTCLNKGIDLILCDSHLVLVKDEGRVDAISGKEAMAGCKVKAWVPINNCYLMSKEIPFSVKKTKSIFNSAMQEMEVYVENIRRKFGVFNYSPFRTTYMPKRQAKTDKQEKVKLNFYTTASPKILMSKPLLGAGSGCLISLLDMPCSPMSTNSSVHTGSDVEQDAHKKATSSHFSASEESVDFLDKSTDGSNAEMDLKDLSESMQQQSTPAPLISPKRQIRSRFQLNLDKTIESCKAQLGINKISEDVYTAMEHSDWEHSKMSESRDKQKSKNEPEDAEDKDGSTLDKEPPAAKKKPKPANPMEVPEELKSGLQSVRRKSPQPRRPTRSPRGTLPREQSHPCILPRTN</sequence>
<evidence type="ECO:0000256" key="5">
    <source>
        <dbReference type="PROSITE-ProRule" id="PRU00035"/>
    </source>
</evidence>
<evidence type="ECO:0000256" key="2">
    <source>
        <dbReference type="ARBA" id="ARBA00022771"/>
    </source>
</evidence>
<name>A0A5E4C3X2_MARMO</name>
<evidence type="ECO:0000256" key="3">
    <source>
        <dbReference type="ARBA" id="ARBA00022833"/>
    </source>
</evidence>
<dbReference type="GO" id="GO:0008270">
    <property type="term" value="F:zinc ion binding"/>
    <property type="evidence" value="ECO:0007669"/>
    <property type="project" value="UniProtKB-KW"/>
</dbReference>
<accession>A0A5E4C3X2</accession>
<keyword evidence="9" id="KW-1185">Reference proteome</keyword>
<protein>
    <recommendedName>
        <fullName evidence="7">Bromo domain-containing protein</fullName>
    </recommendedName>
</protein>
<dbReference type="AlphaFoldDB" id="A0A5E4C3X2"/>
<comment type="caution">
    <text evidence="8">The sequence shown here is derived from an EMBL/GenBank/DDBJ whole genome shotgun (WGS) entry which is preliminary data.</text>
</comment>
<keyword evidence="3" id="KW-0862">Zinc</keyword>
<feature type="domain" description="Bromo" evidence="7">
    <location>
        <begin position="20"/>
        <end position="90"/>
    </location>
</feature>
<dbReference type="InterPro" id="IPR036427">
    <property type="entry name" value="Bromodomain-like_sf"/>
</dbReference>
<reference evidence="8" key="1">
    <citation type="submission" date="2019-04" db="EMBL/GenBank/DDBJ databases">
        <authorList>
            <person name="Alioto T."/>
            <person name="Alioto T."/>
        </authorList>
    </citation>
    <scope>NUCLEOTIDE SEQUENCE [LARGE SCALE GENOMIC DNA]</scope>
</reference>
<evidence type="ECO:0000256" key="6">
    <source>
        <dbReference type="SAM" id="MobiDB-lite"/>
    </source>
</evidence>
<keyword evidence="4 5" id="KW-0103">Bromodomain</keyword>
<organism evidence="8 9">
    <name type="scientific">Marmota monax</name>
    <name type="common">Woodchuck</name>
    <dbReference type="NCBI Taxonomy" id="9995"/>
    <lineage>
        <taxon>Eukaryota</taxon>
        <taxon>Metazoa</taxon>
        <taxon>Chordata</taxon>
        <taxon>Craniata</taxon>
        <taxon>Vertebrata</taxon>
        <taxon>Euteleostomi</taxon>
        <taxon>Mammalia</taxon>
        <taxon>Eutheria</taxon>
        <taxon>Euarchontoglires</taxon>
        <taxon>Glires</taxon>
        <taxon>Rodentia</taxon>
        <taxon>Sciuromorpha</taxon>
        <taxon>Sciuridae</taxon>
        <taxon>Xerinae</taxon>
        <taxon>Marmotini</taxon>
        <taxon>Marmota</taxon>
    </lineage>
</organism>
<dbReference type="SUPFAM" id="SSF47370">
    <property type="entry name" value="Bromodomain"/>
    <property type="match status" value="1"/>
</dbReference>
<dbReference type="GO" id="GO:0003714">
    <property type="term" value="F:transcription corepressor activity"/>
    <property type="evidence" value="ECO:0007669"/>
    <property type="project" value="TreeGrafter"/>
</dbReference>
<dbReference type="PROSITE" id="PS50014">
    <property type="entry name" value="BROMODOMAIN_2"/>
    <property type="match status" value="1"/>
</dbReference>
<dbReference type="Pfam" id="PF00439">
    <property type="entry name" value="Bromodomain"/>
    <property type="match status" value="1"/>
</dbReference>
<feature type="region of interest" description="Disordered" evidence="6">
    <location>
        <begin position="267"/>
        <end position="310"/>
    </location>
</feature>
<dbReference type="PANTHER" id="PTHR46453">
    <property type="entry name" value="PROTEIN KINASE C-BINDING PROTEIN 1"/>
    <property type="match status" value="1"/>
</dbReference>
<dbReference type="SMART" id="SM00297">
    <property type="entry name" value="BROMO"/>
    <property type="match status" value="1"/>
</dbReference>
<dbReference type="InterPro" id="IPR021931">
    <property type="entry name" value="ZMYND8"/>
</dbReference>
<keyword evidence="2" id="KW-0863">Zinc-finger</keyword>
<dbReference type="Gene3D" id="1.20.920.10">
    <property type="entry name" value="Bromodomain-like"/>
    <property type="match status" value="1"/>
</dbReference>
<feature type="compositionally biased region" description="Basic and acidic residues" evidence="6">
    <location>
        <begin position="370"/>
        <end position="408"/>
    </location>
</feature>
<dbReference type="Proteomes" id="UP000335636">
    <property type="component" value="Unassembled WGS sequence"/>
</dbReference>
<dbReference type="Pfam" id="PF12064">
    <property type="entry name" value="DUF3544"/>
    <property type="match status" value="2"/>
</dbReference>
<keyword evidence="1" id="KW-0479">Metal-binding</keyword>
<dbReference type="EMBL" id="CABDUW010000900">
    <property type="protein sequence ID" value="VTJ76548.1"/>
    <property type="molecule type" value="Genomic_DNA"/>
</dbReference>
<dbReference type="GO" id="GO:0005737">
    <property type="term" value="C:cytoplasm"/>
    <property type="evidence" value="ECO:0007669"/>
    <property type="project" value="TreeGrafter"/>
</dbReference>
<evidence type="ECO:0000256" key="4">
    <source>
        <dbReference type="ARBA" id="ARBA00023117"/>
    </source>
</evidence>
<evidence type="ECO:0000313" key="8">
    <source>
        <dbReference type="EMBL" id="VTJ76548.1"/>
    </source>
</evidence>
<proteinExistence type="predicted"/>
<evidence type="ECO:0000256" key="1">
    <source>
        <dbReference type="ARBA" id="ARBA00022723"/>
    </source>
</evidence>
<feature type="region of interest" description="Disordered" evidence="6">
    <location>
        <begin position="370"/>
        <end position="464"/>
    </location>
</feature>
<dbReference type="GO" id="GO:0005634">
    <property type="term" value="C:nucleus"/>
    <property type="evidence" value="ECO:0007669"/>
    <property type="project" value="TreeGrafter"/>
</dbReference>
<gene>
    <name evidence="8" type="ORF">MONAX_5E041431</name>
</gene>
<evidence type="ECO:0000313" key="9">
    <source>
        <dbReference type="Proteomes" id="UP000335636"/>
    </source>
</evidence>